<feature type="compositionally biased region" description="Basic and acidic residues" evidence="1">
    <location>
        <begin position="259"/>
        <end position="272"/>
    </location>
</feature>
<feature type="region of interest" description="Disordered" evidence="1">
    <location>
        <begin position="256"/>
        <end position="323"/>
    </location>
</feature>
<organism evidence="2 3">
    <name type="scientific">Schizophyllum amplum</name>
    <dbReference type="NCBI Taxonomy" id="97359"/>
    <lineage>
        <taxon>Eukaryota</taxon>
        <taxon>Fungi</taxon>
        <taxon>Dikarya</taxon>
        <taxon>Basidiomycota</taxon>
        <taxon>Agaricomycotina</taxon>
        <taxon>Agaricomycetes</taxon>
        <taxon>Agaricomycetidae</taxon>
        <taxon>Agaricales</taxon>
        <taxon>Schizophyllaceae</taxon>
        <taxon>Schizophyllum</taxon>
    </lineage>
</organism>
<comment type="caution">
    <text evidence="2">The sequence shown here is derived from an EMBL/GenBank/DDBJ whole genome shotgun (WGS) entry which is preliminary data.</text>
</comment>
<keyword evidence="3" id="KW-1185">Reference proteome</keyword>
<feature type="compositionally biased region" description="Basic residues" evidence="1">
    <location>
        <begin position="43"/>
        <end position="54"/>
    </location>
</feature>
<feature type="compositionally biased region" description="Low complexity" evidence="1">
    <location>
        <begin position="419"/>
        <end position="429"/>
    </location>
</feature>
<gene>
    <name evidence="2" type="ORF">BD626DRAFT_482123</name>
</gene>
<evidence type="ECO:0000256" key="1">
    <source>
        <dbReference type="SAM" id="MobiDB-lite"/>
    </source>
</evidence>
<sequence length="474" mass="51599">MRRSDMPDWRVMTPSGATTEDEDMEDDELAEEPVIVSKNLAKKRHVVQSPRKKPPISSIGVAKAPKKVKQKATFQRQVSMKSVETPDVSRVSIESHASTAIASTSTTSTLVSSTGALSAASEGEEWISSHLPAKATSSPRQTSIAASSDDRIIFIDDKDAIDASKQATHPYQEWPEPTDEEEQIMALLNSRFVMAEIAAQQSREAALPPNSSAGPFATSFPASSPAGIALPAPFAVPELPPRLRFKQVIEAVFGGDTADTDKAAENNTERESSSASESDTDDESPSASDSDARTRDRARKRSLSEASSAASGPEERKRARTGELPTDDEVAAWLARLYPLIKGKRAVDRAVRNHALETSTLPMLTPNRICKRWRTRWRRWASSASCRGRSEFVISIELRAGERGRPGGADAGEGRAGRGRAWASAPRGGSVRHVDGVRAGAKSGAWDTRMNFCFHCCYLELFVLLNRVVKLGWR</sequence>
<feature type="region of interest" description="Disordered" evidence="1">
    <location>
        <begin position="1"/>
        <end position="29"/>
    </location>
</feature>
<accession>A0A550CUU3</accession>
<dbReference type="EMBL" id="VDMD01000002">
    <property type="protein sequence ID" value="TRM68566.1"/>
    <property type="molecule type" value="Genomic_DNA"/>
</dbReference>
<reference evidence="2 3" key="1">
    <citation type="journal article" date="2019" name="New Phytol.">
        <title>Comparative genomics reveals unique wood-decay strategies and fruiting body development in the Schizophyllaceae.</title>
        <authorList>
            <person name="Almasi E."/>
            <person name="Sahu N."/>
            <person name="Krizsan K."/>
            <person name="Balint B."/>
            <person name="Kovacs G.M."/>
            <person name="Kiss B."/>
            <person name="Cseklye J."/>
            <person name="Drula E."/>
            <person name="Henrissat B."/>
            <person name="Nagy I."/>
            <person name="Chovatia M."/>
            <person name="Adam C."/>
            <person name="LaButti K."/>
            <person name="Lipzen A."/>
            <person name="Riley R."/>
            <person name="Grigoriev I.V."/>
            <person name="Nagy L.G."/>
        </authorList>
    </citation>
    <scope>NUCLEOTIDE SEQUENCE [LARGE SCALE GENOMIC DNA]</scope>
    <source>
        <strain evidence="2 3">NL-1724</strain>
    </source>
</reference>
<dbReference type="AlphaFoldDB" id="A0A550CUU3"/>
<feature type="compositionally biased region" description="Acidic residues" evidence="1">
    <location>
        <begin position="19"/>
        <end position="29"/>
    </location>
</feature>
<evidence type="ECO:0000313" key="2">
    <source>
        <dbReference type="EMBL" id="TRM68566.1"/>
    </source>
</evidence>
<feature type="region of interest" description="Disordered" evidence="1">
    <location>
        <begin position="43"/>
        <end position="90"/>
    </location>
</feature>
<feature type="compositionally biased region" description="Polar residues" evidence="1">
    <location>
        <begin position="73"/>
        <end position="82"/>
    </location>
</feature>
<dbReference type="Proteomes" id="UP000320762">
    <property type="component" value="Unassembled WGS sequence"/>
</dbReference>
<evidence type="ECO:0000313" key="3">
    <source>
        <dbReference type="Proteomes" id="UP000320762"/>
    </source>
</evidence>
<proteinExistence type="predicted"/>
<protein>
    <submittedName>
        <fullName evidence="2">Uncharacterized protein</fullName>
    </submittedName>
</protein>
<feature type="region of interest" description="Disordered" evidence="1">
    <location>
        <begin position="404"/>
        <end position="434"/>
    </location>
</feature>
<name>A0A550CUU3_9AGAR</name>